<reference evidence="3 4" key="2">
    <citation type="submission" date="2017-09" db="EMBL/GenBank/DDBJ databases">
        <authorList>
            <person name="Lee N."/>
            <person name="Cho B.-K."/>
        </authorList>
    </citation>
    <scope>NUCLEOTIDE SEQUENCE [LARGE SCALE GENOMIC DNA]</scope>
    <source>
        <strain evidence="3 4">ATCC 27467</strain>
    </source>
</reference>
<reference evidence="2" key="1">
    <citation type="journal article" date="2014" name="Int. J. Syst. Evol. Microbiol.">
        <title>Complete genome sequence of Corynebacterium casei LMG S-19264T (=DSM 44701T), isolated from a smear-ripened cheese.</title>
        <authorList>
            <consortium name="US DOE Joint Genome Institute (JGI-PGF)"/>
            <person name="Walter F."/>
            <person name="Albersmeier A."/>
            <person name="Kalinowski J."/>
            <person name="Ruckert C."/>
        </authorList>
    </citation>
    <scope>NUCLEOTIDE SEQUENCE</scope>
    <source>
        <strain evidence="2">JCM 4834</strain>
    </source>
</reference>
<feature type="compositionally biased region" description="Low complexity" evidence="1">
    <location>
        <begin position="57"/>
        <end position="74"/>
    </location>
</feature>
<evidence type="ECO:0000313" key="4">
    <source>
        <dbReference type="Proteomes" id="UP000326831"/>
    </source>
</evidence>
<protein>
    <submittedName>
        <fullName evidence="3">Uncharacterized protein</fullName>
    </submittedName>
</protein>
<evidence type="ECO:0000313" key="3">
    <source>
        <dbReference type="EMBL" id="QEU82381.1"/>
    </source>
</evidence>
<dbReference type="KEGG" id="ssub:CP968_32655"/>
<name>A0A5P2UXZ0_9ACTN</name>
<keyword evidence="4" id="KW-1185">Reference proteome</keyword>
<sequence>MPRMQGWIVALLAVVLAWSTVMTVLGQLTAAAALLPSLGLLVQQVAAATGGPRTRRPPGAEGAPKPAGTEGPLR</sequence>
<accession>A0A5P2UXZ0</accession>
<proteinExistence type="predicted"/>
<dbReference type="Proteomes" id="UP000326831">
    <property type="component" value="Chromosome"/>
</dbReference>
<dbReference type="Proteomes" id="UP000634660">
    <property type="component" value="Unassembled WGS sequence"/>
</dbReference>
<dbReference type="RefSeq" id="WP_150521389.1">
    <property type="nucleotide sequence ID" value="NZ_BMVX01000011.1"/>
</dbReference>
<evidence type="ECO:0000313" key="2">
    <source>
        <dbReference type="EMBL" id="GGZ70503.1"/>
    </source>
</evidence>
<reference evidence="2" key="3">
    <citation type="submission" date="2020-09" db="EMBL/GenBank/DDBJ databases">
        <authorList>
            <person name="Sun Q."/>
            <person name="Ohkuma M."/>
        </authorList>
    </citation>
    <scope>NUCLEOTIDE SEQUENCE</scope>
    <source>
        <strain evidence="2">JCM 4834</strain>
    </source>
</reference>
<gene>
    <name evidence="3" type="ORF">CP968_32655</name>
    <name evidence="2" type="ORF">GCM10010371_33040</name>
</gene>
<evidence type="ECO:0000256" key="1">
    <source>
        <dbReference type="SAM" id="MobiDB-lite"/>
    </source>
</evidence>
<organism evidence="3 4">
    <name type="scientific">Streptomyces subrutilus</name>
    <dbReference type="NCBI Taxonomy" id="36818"/>
    <lineage>
        <taxon>Bacteria</taxon>
        <taxon>Bacillati</taxon>
        <taxon>Actinomycetota</taxon>
        <taxon>Actinomycetes</taxon>
        <taxon>Kitasatosporales</taxon>
        <taxon>Streptomycetaceae</taxon>
        <taxon>Streptomyces</taxon>
    </lineage>
</organism>
<dbReference type="EMBL" id="CP023701">
    <property type="protein sequence ID" value="QEU82381.1"/>
    <property type="molecule type" value="Genomic_DNA"/>
</dbReference>
<dbReference type="EMBL" id="BMVX01000011">
    <property type="protein sequence ID" value="GGZ70503.1"/>
    <property type="molecule type" value="Genomic_DNA"/>
</dbReference>
<dbReference type="AlphaFoldDB" id="A0A5P2UXZ0"/>
<feature type="region of interest" description="Disordered" evidence="1">
    <location>
        <begin position="48"/>
        <end position="74"/>
    </location>
</feature>